<dbReference type="EMBL" id="MU394287">
    <property type="protein sequence ID" value="KAI6091270.1"/>
    <property type="molecule type" value="Genomic_DNA"/>
</dbReference>
<sequence length="100" mass="11580">MPTTHHCPLASKGGCRKTKGHCVEHLIQCRQHEKWTIKGQDCPSCISEELAEARKQKAKKEKKRKEEQEEKDQKAWDDSYGKSKKSEKKGEKKSEKSKKN</sequence>
<accession>A0ACC0DFP6</accession>
<protein>
    <submittedName>
        <fullName evidence="1">Uncharacterized protein</fullName>
    </submittedName>
</protein>
<comment type="caution">
    <text evidence="1">The sequence shown here is derived from an EMBL/GenBank/DDBJ whole genome shotgun (WGS) entry which is preliminary data.</text>
</comment>
<evidence type="ECO:0000313" key="2">
    <source>
        <dbReference type="Proteomes" id="UP001497680"/>
    </source>
</evidence>
<name>A0ACC0DFP6_9PEZI</name>
<keyword evidence="2" id="KW-1185">Reference proteome</keyword>
<evidence type="ECO:0000313" key="1">
    <source>
        <dbReference type="EMBL" id="KAI6091270.1"/>
    </source>
</evidence>
<reference evidence="1 2" key="1">
    <citation type="journal article" date="2022" name="New Phytol.">
        <title>Ecological generalism drives hyperdiversity of secondary metabolite gene clusters in xylarialean endophytes.</title>
        <authorList>
            <person name="Franco M.E.E."/>
            <person name="Wisecaver J.H."/>
            <person name="Arnold A.E."/>
            <person name="Ju Y.M."/>
            <person name="Slot J.C."/>
            <person name="Ahrendt S."/>
            <person name="Moore L.P."/>
            <person name="Eastman K.E."/>
            <person name="Scott K."/>
            <person name="Konkel Z."/>
            <person name="Mondo S.J."/>
            <person name="Kuo A."/>
            <person name="Hayes R.D."/>
            <person name="Haridas S."/>
            <person name="Andreopoulos B."/>
            <person name="Riley R."/>
            <person name="LaButti K."/>
            <person name="Pangilinan J."/>
            <person name="Lipzen A."/>
            <person name="Amirebrahimi M."/>
            <person name="Yan J."/>
            <person name="Adam C."/>
            <person name="Keymanesh K."/>
            <person name="Ng V."/>
            <person name="Louie K."/>
            <person name="Northen T."/>
            <person name="Drula E."/>
            <person name="Henrissat B."/>
            <person name="Hsieh H.M."/>
            <person name="Youens-Clark K."/>
            <person name="Lutzoni F."/>
            <person name="Miadlikowska J."/>
            <person name="Eastwood D.C."/>
            <person name="Hamelin R.C."/>
            <person name="Grigoriev I.V."/>
            <person name="U'Ren J.M."/>
        </authorList>
    </citation>
    <scope>NUCLEOTIDE SEQUENCE [LARGE SCALE GENOMIC DNA]</scope>
    <source>
        <strain evidence="1 2">ER1909</strain>
    </source>
</reference>
<gene>
    <name evidence="1" type="ORF">F4821DRAFT_255087</name>
</gene>
<organism evidence="1 2">
    <name type="scientific">Hypoxylon rubiginosum</name>
    <dbReference type="NCBI Taxonomy" id="110542"/>
    <lineage>
        <taxon>Eukaryota</taxon>
        <taxon>Fungi</taxon>
        <taxon>Dikarya</taxon>
        <taxon>Ascomycota</taxon>
        <taxon>Pezizomycotina</taxon>
        <taxon>Sordariomycetes</taxon>
        <taxon>Xylariomycetidae</taxon>
        <taxon>Xylariales</taxon>
        <taxon>Hypoxylaceae</taxon>
        <taxon>Hypoxylon</taxon>
    </lineage>
</organism>
<dbReference type="Proteomes" id="UP001497680">
    <property type="component" value="Unassembled WGS sequence"/>
</dbReference>
<proteinExistence type="predicted"/>